<feature type="domain" description="C2H2-type" evidence="6">
    <location>
        <begin position="12"/>
        <end position="35"/>
    </location>
</feature>
<dbReference type="PANTHER" id="PTHR24379:SF121">
    <property type="entry name" value="C2H2-TYPE DOMAIN-CONTAINING PROTEIN"/>
    <property type="match status" value="1"/>
</dbReference>
<comment type="caution">
    <text evidence="7">The sequence shown here is derived from an EMBL/GenBank/DDBJ whole genome shotgun (WGS) entry which is preliminary data.</text>
</comment>
<keyword evidence="2" id="KW-0677">Repeat</keyword>
<dbReference type="Pfam" id="PF00096">
    <property type="entry name" value="zf-C2H2"/>
    <property type="match status" value="1"/>
</dbReference>
<evidence type="ECO:0000256" key="3">
    <source>
        <dbReference type="ARBA" id="ARBA00022771"/>
    </source>
</evidence>
<organism evidence="7 8">
    <name type="scientific">Caenorhabditis nigoni</name>
    <dbReference type="NCBI Taxonomy" id="1611254"/>
    <lineage>
        <taxon>Eukaryota</taxon>
        <taxon>Metazoa</taxon>
        <taxon>Ecdysozoa</taxon>
        <taxon>Nematoda</taxon>
        <taxon>Chromadorea</taxon>
        <taxon>Rhabditida</taxon>
        <taxon>Rhabditina</taxon>
        <taxon>Rhabditomorpha</taxon>
        <taxon>Rhabditoidea</taxon>
        <taxon>Rhabditidae</taxon>
        <taxon>Peloderinae</taxon>
        <taxon>Caenorhabditis</taxon>
    </lineage>
</organism>
<dbReference type="PROSITE" id="PS50157">
    <property type="entry name" value="ZINC_FINGER_C2H2_2"/>
    <property type="match status" value="3"/>
</dbReference>
<dbReference type="Proteomes" id="UP000230233">
    <property type="component" value="Unassembled WGS sequence"/>
</dbReference>
<evidence type="ECO:0000256" key="5">
    <source>
        <dbReference type="PROSITE-ProRule" id="PRU00042"/>
    </source>
</evidence>
<dbReference type="OrthoDB" id="8922241at2759"/>
<dbReference type="GO" id="GO:0008270">
    <property type="term" value="F:zinc ion binding"/>
    <property type="evidence" value="ECO:0007669"/>
    <property type="project" value="UniProtKB-KW"/>
</dbReference>
<evidence type="ECO:0000313" key="7">
    <source>
        <dbReference type="EMBL" id="PIC13796.1"/>
    </source>
</evidence>
<sequence>MDSADFRYLKTYNCPTCGMTFVRKGAMVRHIGLNHDDGTVEFYKCDKCPSKFTAEVRLKRHQQTKHHAPKTMRRKTIQLKWSEVDGKYHCLYCSNSCVTRNGLVRHIGKVHSDMNPWGVKDDNNKASASPAPQLSSNALQILINLLHAMPKRESPKKTSFRIADLIDID</sequence>
<dbReference type="Gene3D" id="3.30.160.60">
    <property type="entry name" value="Classic Zinc Finger"/>
    <property type="match status" value="2"/>
</dbReference>
<dbReference type="SMART" id="SM00355">
    <property type="entry name" value="ZnF_C2H2"/>
    <property type="match status" value="3"/>
</dbReference>
<feature type="domain" description="C2H2-type" evidence="6">
    <location>
        <begin position="43"/>
        <end position="71"/>
    </location>
</feature>
<dbReference type="EMBL" id="PDUG01000010">
    <property type="protein sequence ID" value="PIC13796.1"/>
    <property type="molecule type" value="Genomic_DNA"/>
</dbReference>
<keyword evidence="4" id="KW-0862">Zinc</keyword>
<keyword evidence="8" id="KW-1185">Reference proteome</keyword>
<evidence type="ECO:0000256" key="4">
    <source>
        <dbReference type="ARBA" id="ARBA00022833"/>
    </source>
</evidence>
<dbReference type="InterPro" id="IPR036236">
    <property type="entry name" value="Znf_C2H2_sf"/>
</dbReference>
<evidence type="ECO:0000259" key="6">
    <source>
        <dbReference type="PROSITE" id="PS50157"/>
    </source>
</evidence>
<gene>
    <name evidence="7" type="ORF">B9Z55_027414</name>
</gene>
<dbReference type="AlphaFoldDB" id="A0A2G5SG02"/>
<dbReference type="PROSITE" id="PS00028">
    <property type="entry name" value="ZINC_FINGER_C2H2_1"/>
    <property type="match status" value="3"/>
</dbReference>
<feature type="domain" description="C2H2-type" evidence="6">
    <location>
        <begin position="88"/>
        <end position="116"/>
    </location>
</feature>
<dbReference type="SUPFAM" id="SSF57667">
    <property type="entry name" value="beta-beta-alpha zinc fingers"/>
    <property type="match status" value="1"/>
</dbReference>
<name>A0A2G5SG02_9PELO</name>
<proteinExistence type="predicted"/>
<keyword evidence="1" id="KW-0479">Metal-binding</keyword>
<keyword evidence="3 5" id="KW-0863">Zinc-finger</keyword>
<evidence type="ECO:0000256" key="2">
    <source>
        <dbReference type="ARBA" id="ARBA00022737"/>
    </source>
</evidence>
<evidence type="ECO:0000313" key="8">
    <source>
        <dbReference type="Proteomes" id="UP000230233"/>
    </source>
</evidence>
<accession>A0A2G5SG02</accession>
<evidence type="ECO:0000256" key="1">
    <source>
        <dbReference type="ARBA" id="ARBA00022723"/>
    </source>
</evidence>
<dbReference type="InterPro" id="IPR013087">
    <property type="entry name" value="Znf_C2H2_type"/>
</dbReference>
<dbReference type="PANTHER" id="PTHR24379">
    <property type="entry name" value="KRAB AND ZINC FINGER DOMAIN-CONTAINING"/>
    <property type="match status" value="1"/>
</dbReference>
<reference evidence="8" key="1">
    <citation type="submission" date="2017-10" db="EMBL/GenBank/DDBJ databases">
        <title>Rapid genome shrinkage in a self-fertile nematode reveals novel sperm competition proteins.</title>
        <authorList>
            <person name="Yin D."/>
            <person name="Schwarz E.M."/>
            <person name="Thomas C.G."/>
            <person name="Felde R.L."/>
            <person name="Korf I.F."/>
            <person name="Cutter A.D."/>
            <person name="Schartner C.M."/>
            <person name="Ralston E.J."/>
            <person name="Meyer B.J."/>
            <person name="Haag E.S."/>
        </authorList>
    </citation>
    <scope>NUCLEOTIDE SEQUENCE [LARGE SCALE GENOMIC DNA]</scope>
    <source>
        <strain evidence="8">JU1422</strain>
    </source>
</reference>
<protein>
    <recommendedName>
        <fullName evidence="6">C2H2-type domain-containing protein</fullName>
    </recommendedName>
</protein>